<proteinExistence type="predicted"/>
<feature type="compositionally biased region" description="Basic residues" evidence="2">
    <location>
        <begin position="607"/>
        <end position="617"/>
    </location>
</feature>
<feature type="region of interest" description="Disordered" evidence="2">
    <location>
        <begin position="214"/>
        <end position="234"/>
    </location>
</feature>
<name>A0A915PS33_9BILA</name>
<feature type="compositionally biased region" description="Basic and acidic residues" evidence="2">
    <location>
        <begin position="214"/>
        <end position="229"/>
    </location>
</feature>
<sequence length="710" mass="80714">MASSGDSLKELCEQYDQEMADVEMDLAEKLLKIMKGNRVSNEEQISSMEKNSKETEKQLQLLDEKTNELVESANTQSEKIEELKRAQQQVLHGIRNAKASLFAAQNKAQDDLENLQSIKKETQKFLENNLAVPDFSSVLTKLQNYQKTFSSQVQESMDHLASMTSFLDEASRLEGLEKILEEMRMEAMNLEEQIGDVDVKCAAWHEKISELNAKEEEEKRRRKTVSEKYRQRKKHVAELTRSLEDRKNDKRLLMESLNSKEQELSKSKERLEKKNSDVVAVQKEVDTINDDLTKLESAVKSVHEKHEQKIQEIKEEAEADICAAKSILMTVREKQSLKLTEIQQARDDLNKKSELEAHQKINKEMEQNLKQLMQEKADLQIALHEKESHRDMQLTEIQAVKCTFEENKLEALKKREFLMGEVKRMSEKILELKQRIEEEEGRLRAKRDVVRKQLELVAAAKNASAVACGIAEEEKKSRKDVAVVSREVAKGLTVFGHLPESLVEVKEEGVNEITAERTVNEEIDVRKNDSQKLPPTDEKICGIVGSTFTDSKIKNLSVAAKIEGRGTEMPKVEQRELPVAACKEPKCDLVEKSLSISSTLLTETGSSKRHGRQVRKRREPEKEKTAHALALTLFDSDVSASTIKPLYASTPLLHKKDESVASFSGNTIMKKTPKKRGRVKGKKTTARLAGTGNPKLMKEKDAFDLDSDFD</sequence>
<accession>A0A915PS33</accession>
<evidence type="ECO:0000256" key="2">
    <source>
        <dbReference type="SAM" id="MobiDB-lite"/>
    </source>
</evidence>
<protein>
    <submittedName>
        <fullName evidence="4">Uncharacterized protein</fullName>
    </submittedName>
</protein>
<keyword evidence="1" id="KW-0175">Coiled coil</keyword>
<reference evidence="4" key="1">
    <citation type="submission" date="2022-11" db="UniProtKB">
        <authorList>
            <consortium name="WormBaseParasite"/>
        </authorList>
    </citation>
    <scope>IDENTIFICATION</scope>
</reference>
<evidence type="ECO:0000313" key="3">
    <source>
        <dbReference type="Proteomes" id="UP000887581"/>
    </source>
</evidence>
<organism evidence="3 4">
    <name type="scientific">Setaria digitata</name>
    <dbReference type="NCBI Taxonomy" id="48799"/>
    <lineage>
        <taxon>Eukaryota</taxon>
        <taxon>Metazoa</taxon>
        <taxon>Ecdysozoa</taxon>
        <taxon>Nematoda</taxon>
        <taxon>Chromadorea</taxon>
        <taxon>Rhabditida</taxon>
        <taxon>Spirurina</taxon>
        <taxon>Spiruromorpha</taxon>
        <taxon>Filarioidea</taxon>
        <taxon>Setariidae</taxon>
        <taxon>Setaria</taxon>
    </lineage>
</organism>
<evidence type="ECO:0000313" key="4">
    <source>
        <dbReference type="WBParaSite" id="sdigi.contig381.g7906.t1"/>
    </source>
</evidence>
<evidence type="ECO:0000256" key="1">
    <source>
        <dbReference type="SAM" id="Coils"/>
    </source>
</evidence>
<dbReference type="WBParaSite" id="sdigi.contig381.g7906.t1">
    <property type="protein sequence ID" value="sdigi.contig381.g7906.t1"/>
    <property type="gene ID" value="sdigi.contig381.g7906"/>
</dbReference>
<feature type="region of interest" description="Disordered" evidence="2">
    <location>
        <begin position="603"/>
        <end position="623"/>
    </location>
</feature>
<feature type="compositionally biased region" description="Basic residues" evidence="2">
    <location>
        <begin position="671"/>
        <end position="685"/>
    </location>
</feature>
<feature type="coiled-coil region" evidence="1">
    <location>
        <begin position="12"/>
        <end position="65"/>
    </location>
</feature>
<feature type="region of interest" description="Disordered" evidence="2">
    <location>
        <begin position="250"/>
        <end position="272"/>
    </location>
</feature>
<feature type="region of interest" description="Disordered" evidence="2">
    <location>
        <begin position="665"/>
        <end position="710"/>
    </location>
</feature>
<dbReference type="Proteomes" id="UP000887581">
    <property type="component" value="Unplaced"/>
</dbReference>
<feature type="coiled-coil region" evidence="1">
    <location>
        <begin position="415"/>
        <end position="449"/>
    </location>
</feature>
<dbReference type="AlphaFoldDB" id="A0A915PS33"/>
<keyword evidence="3" id="KW-1185">Reference proteome</keyword>